<name>A0A014MGZ2_9BACT</name>
<dbReference type="PANTHER" id="PTHR43663">
    <property type="entry name" value="CHROMATE TRANSPORT PROTEIN-RELATED"/>
    <property type="match status" value="1"/>
</dbReference>
<dbReference type="Pfam" id="PF02417">
    <property type="entry name" value="Chromate_transp"/>
    <property type="match status" value="1"/>
</dbReference>
<evidence type="ECO:0000256" key="1">
    <source>
        <dbReference type="ARBA" id="ARBA00004651"/>
    </source>
</evidence>
<comment type="similarity">
    <text evidence="2">Belongs to the chromate ion transporter (CHR) (TC 2.A.51) family.</text>
</comment>
<dbReference type="PANTHER" id="PTHR43663:SF1">
    <property type="entry name" value="CHROMATE TRANSPORTER"/>
    <property type="match status" value="1"/>
</dbReference>
<dbReference type="InterPro" id="IPR052518">
    <property type="entry name" value="CHR_Transporter"/>
</dbReference>
<reference evidence="8 9" key="1">
    <citation type="submission" date="2014-03" db="EMBL/GenBank/DDBJ databases">
        <title>Genome sequence of Mycoplasma ovipneumoniae strain 14811.</title>
        <authorList>
            <person name="Sirand-Pugnet P."/>
            <person name="Breton M."/>
            <person name="Dordet-Frisoni E."/>
            <person name="Baranowski E."/>
            <person name="Barre A."/>
            <person name="Couture C."/>
            <person name="Dupuy V."/>
            <person name="Gaurivaud P."/>
            <person name="Jacob D."/>
            <person name="Lemaitre C."/>
            <person name="Manso-Silvan L."/>
            <person name="Nikolski M."/>
            <person name="Nouvel L.-X."/>
            <person name="Poumarat F."/>
            <person name="Tardy F."/>
            <person name="Thebault P."/>
            <person name="Theil S."/>
            <person name="Citti C."/>
            <person name="Thiaucourt F."/>
            <person name="Blanchard A."/>
        </authorList>
    </citation>
    <scope>NUCLEOTIDE SEQUENCE [LARGE SCALE GENOMIC DNA]</scope>
    <source>
        <strain evidence="8 9">14811</strain>
    </source>
</reference>
<evidence type="ECO:0000256" key="4">
    <source>
        <dbReference type="ARBA" id="ARBA00022692"/>
    </source>
</evidence>
<keyword evidence="3" id="KW-1003">Cell membrane</keyword>
<dbReference type="RefSeq" id="WP_196242511.1">
    <property type="nucleotide sequence ID" value="NZ_JFAD01000036.1"/>
</dbReference>
<gene>
    <name evidence="8" type="primary">chrA-1</name>
    <name evidence="8" type="ORF">MOVI_6830</name>
</gene>
<evidence type="ECO:0000256" key="7">
    <source>
        <dbReference type="SAM" id="Phobius"/>
    </source>
</evidence>
<keyword evidence="6 7" id="KW-0472">Membrane</keyword>
<evidence type="ECO:0000256" key="6">
    <source>
        <dbReference type="ARBA" id="ARBA00023136"/>
    </source>
</evidence>
<evidence type="ECO:0000313" key="9">
    <source>
        <dbReference type="Proteomes" id="UP000020977"/>
    </source>
</evidence>
<comment type="caution">
    <text evidence="8">The sequence shown here is derived from an EMBL/GenBank/DDBJ whole genome shotgun (WGS) entry which is preliminary data.</text>
</comment>
<dbReference type="EMBL" id="JFAD01000036">
    <property type="protein sequence ID" value="EXU60835.1"/>
    <property type="molecule type" value="Genomic_DNA"/>
</dbReference>
<protein>
    <submittedName>
        <fullName evidence="8">Chromate transport protein</fullName>
    </submittedName>
</protein>
<organism evidence="8 9">
    <name type="scientific">Mesomycoplasma ovipneumoniae 14811</name>
    <dbReference type="NCBI Taxonomy" id="1188239"/>
    <lineage>
        <taxon>Bacteria</taxon>
        <taxon>Bacillati</taxon>
        <taxon>Mycoplasmatota</taxon>
        <taxon>Mycoplasmoidales</taxon>
        <taxon>Metamycoplasmataceae</taxon>
        <taxon>Mesomycoplasma</taxon>
    </lineage>
</organism>
<feature type="transmembrane region" description="Helical" evidence="7">
    <location>
        <begin position="86"/>
        <end position="109"/>
    </location>
</feature>
<accession>A0A014MGZ2</accession>
<evidence type="ECO:0000256" key="5">
    <source>
        <dbReference type="ARBA" id="ARBA00022989"/>
    </source>
</evidence>
<dbReference type="eggNOG" id="COG2059">
    <property type="taxonomic scope" value="Bacteria"/>
</dbReference>
<keyword evidence="4 7" id="KW-0812">Transmembrane</keyword>
<keyword evidence="5 7" id="KW-1133">Transmembrane helix</keyword>
<feature type="transmembrane region" description="Helical" evidence="7">
    <location>
        <begin position="173"/>
        <end position="190"/>
    </location>
</feature>
<feature type="transmembrane region" description="Helical" evidence="7">
    <location>
        <begin position="115"/>
        <end position="138"/>
    </location>
</feature>
<sequence>MNTKNIKNMKMRDFLTLLWFVVKISLISFGGGNSLMPIIFSQAVVKKGWISKSDFDQGLILTNLLPGPSSLQMMALVCIKKLGAFWGVIATVLGIFPHVLLFFTLFILVKNLPSRYLVTFNLAIFSTIIGILLGFCYIYWKKDKNSMNKLVYYTVLLLSFAYCLFVPSPYNLAIVPILVIIFIYSVLFLFKKWKKKRDFTN</sequence>
<dbReference type="Proteomes" id="UP000020977">
    <property type="component" value="Unassembled WGS sequence"/>
</dbReference>
<comment type="subcellular location">
    <subcellularLocation>
        <location evidence="1">Cell membrane</location>
        <topology evidence="1">Multi-pass membrane protein</topology>
    </subcellularLocation>
</comment>
<dbReference type="AlphaFoldDB" id="A0A014MGZ2"/>
<proteinExistence type="inferred from homology"/>
<dbReference type="STRING" id="1188239.MOVI_6830"/>
<dbReference type="InterPro" id="IPR003370">
    <property type="entry name" value="Chromate_transpt"/>
</dbReference>
<dbReference type="GO" id="GO:0005886">
    <property type="term" value="C:plasma membrane"/>
    <property type="evidence" value="ECO:0007669"/>
    <property type="project" value="UniProtKB-SubCell"/>
</dbReference>
<feature type="transmembrane region" description="Helical" evidence="7">
    <location>
        <begin position="150"/>
        <end position="167"/>
    </location>
</feature>
<evidence type="ECO:0000313" key="8">
    <source>
        <dbReference type="EMBL" id="EXU60835.1"/>
    </source>
</evidence>
<dbReference type="GO" id="GO:0015109">
    <property type="term" value="F:chromate transmembrane transporter activity"/>
    <property type="evidence" value="ECO:0007669"/>
    <property type="project" value="InterPro"/>
</dbReference>
<evidence type="ECO:0000256" key="2">
    <source>
        <dbReference type="ARBA" id="ARBA00005262"/>
    </source>
</evidence>
<evidence type="ECO:0000256" key="3">
    <source>
        <dbReference type="ARBA" id="ARBA00022475"/>
    </source>
</evidence>
<feature type="transmembrane region" description="Helical" evidence="7">
    <location>
        <begin position="59"/>
        <end position="79"/>
    </location>
</feature>